<dbReference type="EMBL" id="JACHMO010000001">
    <property type="protein sequence ID" value="MBB5808447.1"/>
    <property type="molecule type" value="Genomic_DNA"/>
</dbReference>
<feature type="compositionally biased region" description="Basic and acidic residues" evidence="1">
    <location>
        <begin position="57"/>
        <end position="77"/>
    </location>
</feature>
<dbReference type="AlphaFoldDB" id="A0A7W9HU01"/>
<organism evidence="2 3">
    <name type="scientific">Saccharothrix ecbatanensis</name>
    <dbReference type="NCBI Taxonomy" id="1105145"/>
    <lineage>
        <taxon>Bacteria</taxon>
        <taxon>Bacillati</taxon>
        <taxon>Actinomycetota</taxon>
        <taxon>Actinomycetes</taxon>
        <taxon>Pseudonocardiales</taxon>
        <taxon>Pseudonocardiaceae</taxon>
        <taxon>Saccharothrix</taxon>
    </lineage>
</organism>
<feature type="region of interest" description="Disordered" evidence="1">
    <location>
        <begin position="56"/>
        <end position="77"/>
    </location>
</feature>
<accession>A0A7W9HU01</accession>
<sequence>MRNPRFRALLVEMINGADHPDVIGVEEIDRGPQGKVLRVSFRDGVKIDLMVVNSAPDRGDNHREPETIVRKQDLAER</sequence>
<keyword evidence="3" id="KW-1185">Reference proteome</keyword>
<dbReference type="RefSeq" id="WP_184928345.1">
    <property type="nucleotide sequence ID" value="NZ_JACHMO010000001.1"/>
</dbReference>
<proteinExistence type="predicted"/>
<evidence type="ECO:0000313" key="2">
    <source>
        <dbReference type="EMBL" id="MBB5808447.1"/>
    </source>
</evidence>
<evidence type="ECO:0000313" key="3">
    <source>
        <dbReference type="Proteomes" id="UP000552097"/>
    </source>
</evidence>
<reference evidence="2 3" key="1">
    <citation type="submission" date="2020-08" db="EMBL/GenBank/DDBJ databases">
        <title>Sequencing the genomes of 1000 actinobacteria strains.</title>
        <authorList>
            <person name="Klenk H.-P."/>
        </authorList>
    </citation>
    <scope>NUCLEOTIDE SEQUENCE [LARGE SCALE GENOMIC DNA]</scope>
    <source>
        <strain evidence="2 3">DSM 45486</strain>
    </source>
</reference>
<comment type="caution">
    <text evidence="2">The sequence shown here is derived from an EMBL/GenBank/DDBJ whole genome shotgun (WGS) entry which is preliminary data.</text>
</comment>
<dbReference type="Proteomes" id="UP000552097">
    <property type="component" value="Unassembled WGS sequence"/>
</dbReference>
<evidence type="ECO:0000256" key="1">
    <source>
        <dbReference type="SAM" id="MobiDB-lite"/>
    </source>
</evidence>
<name>A0A7W9HU01_9PSEU</name>
<gene>
    <name evidence="2" type="ORF">F4560_008215</name>
</gene>
<protein>
    <submittedName>
        <fullName evidence="2">Uncharacterized protein</fullName>
    </submittedName>
</protein>